<accession>A0A917FJD3</accession>
<dbReference type="InterPro" id="IPR027417">
    <property type="entry name" value="P-loop_NTPase"/>
</dbReference>
<evidence type="ECO:0000313" key="1">
    <source>
        <dbReference type="EMBL" id="GGF87501.1"/>
    </source>
</evidence>
<dbReference type="EMBL" id="BMCT01000012">
    <property type="protein sequence ID" value="GGF87501.1"/>
    <property type="molecule type" value="Genomic_DNA"/>
</dbReference>
<reference evidence="1" key="1">
    <citation type="journal article" date="2014" name="Int. J. Syst. Evol. Microbiol.">
        <title>Complete genome sequence of Corynebacterium casei LMG S-19264T (=DSM 44701T), isolated from a smear-ripened cheese.</title>
        <authorList>
            <consortium name="US DOE Joint Genome Institute (JGI-PGF)"/>
            <person name="Walter F."/>
            <person name="Albersmeier A."/>
            <person name="Kalinowski J."/>
            <person name="Ruckert C."/>
        </authorList>
    </citation>
    <scope>NUCLEOTIDE SEQUENCE</scope>
    <source>
        <strain evidence="1">CCM 7897</strain>
    </source>
</reference>
<gene>
    <name evidence="1" type="ORF">GCM10007301_54240</name>
</gene>
<proteinExistence type="predicted"/>
<comment type="caution">
    <text evidence="1">The sequence shown here is derived from an EMBL/GenBank/DDBJ whole genome shotgun (WGS) entry which is preliminary data.</text>
</comment>
<name>A0A917FJD3_9HYPH</name>
<dbReference type="Gene3D" id="3.40.50.300">
    <property type="entry name" value="P-loop containing nucleotide triphosphate hydrolases"/>
    <property type="match status" value="1"/>
</dbReference>
<protein>
    <recommendedName>
        <fullName evidence="3">Sulfotransferase family protein</fullName>
    </recommendedName>
</protein>
<evidence type="ECO:0000313" key="2">
    <source>
        <dbReference type="Proteomes" id="UP000606044"/>
    </source>
</evidence>
<dbReference type="RefSeq" id="WP_188584009.1">
    <property type="nucleotide sequence ID" value="NZ_BMCT01000012.1"/>
</dbReference>
<sequence>MIYICYGVTKSASTYLYQLTEEILCLSGMGIGRIRRRSSRKLENYYDYVTAPLLERVQRVARGRPVVLKTHGALLPEVAQMIAAGEVLASASIRDPREMALSMADNGRRARDLGILPFAEVHTPVDALPSIDMQMAFFEQWSAIPQVELFTYNEICFDSEAAITRVARHLGVTVDAARVLAPFRDGALIGQFNVGRPQRYREMDPATQALFLGRYAALYARFDFETAAPSTPARPLPPRGALGHRMESTRRFLRRFFQARSLGIVEPD</sequence>
<reference evidence="1" key="2">
    <citation type="submission" date="2020-09" db="EMBL/GenBank/DDBJ databases">
        <authorList>
            <person name="Sun Q."/>
            <person name="Sedlacek I."/>
        </authorList>
    </citation>
    <scope>NUCLEOTIDE SEQUENCE</scope>
    <source>
        <strain evidence="1">CCM 7897</strain>
    </source>
</reference>
<dbReference type="SUPFAM" id="SSF52540">
    <property type="entry name" value="P-loop containing nucleoside triphosphate hydrolases"/>
    <property type="match status" value="1"/>
</dbReference>
<organism evidence="1 2">
    <name type="scientific">Azorhizobium oxalatiphilum</name>
    <dbReference type="NCBI Taxonomy" id="980631"/>
    <lineage>
        <taxon>Bacteria</taxon>
        <taxon>Pseudomonadati</taxon>
        <taxon>Pseudomonadota</taxon>
        <taxon>Alphaproteobacteria</taxon>
        <taxon>Hyphomicrobiales</taxon>
        <taxon>Xanthobacteraceae</taxon>
        <taxon>Azorhizobium</taxon>
    </lineage>
</organism>
<keyword evidence="2" id="KW-1185">Reference proteome</keyword>
<dbReference type="Proteomes" id="UP000606044">
    <property type="component" value="Unassembled WGS sequence"/>
</dbReference>
<dbReference type="AlphaFoldDB" id="A0A917FJD3"/>
<evidence type="ECO:0008006" key="3">
    <source>
        <dbReference type="Google" id="ProtNLM"/>
    </source>
</evidence>